<dbReference type="EMBL" id="OX395133">
    <property type="protein sequence ID" value="CAI5781625.1"/>
    <property type="molecule type" value="Genomic_DNA"/>
</dbReference>
<dbReference type="AlphaFoldDB" id="A0AA35KNW4"/>
<name>A0AA35KNW4_9SAUR</name>
<dbReference type="Pfam" id="PF09294">
    <property type="entry name" value="Interfer-bind"/>
    <property type="match status" value="1"/>
</dbReference>
<proteinExistence type="predicted"/>
<dbReference type="Proteomes" id="UP001178461">
    <property type="component" value="Chromosome 8"/>
</dbReference>
<dbReference type="InterPro" id="IPR036116">
    <property type="entry name" value="FN3_sf"/>
</dbReference>
<sequence>MSLLGVCCLVVLASFGQASGTVGQEFLLSPPQNLTLVSKDFHLFLTWLPAAADLPGVTYTVQWMEPYGLQWDDFLPCRDISETVCNITCMSPELDNRYSVHVKAQMKNNSGMASSKWVELNNIDYTVQVELAPPILQLKKTENALDVSVAFSHPSCVEATFQDLTYDLEYGIDGAGKPRNYTEMKKNVLGFDTTHWSSGRYCFRARAVMSGKRSNYSKPVCTLLHEKAENWVFVAVPLLLMLPAGAFIVFCCYKKMNNPIKMPQALDFSKGPTKLLLIGEREAIKLDPITCTAALVESGRRNRTGSQKHSALSPSVPSEESEEDEEDDDDDSGSPIPYTEVLRFQKKSLNCQMANMCLEAPLPSSGYGSSQSGLPDLTVLGVPASTEWVTGESSSGFQENEGTSSSESSSVEESLGFPVGFPTAGGKGWDEDIDFSSVLIEGSGINLSTGKQFAPVRGHPEENCASLEDLKIPLFGMLGNQDSCGFHFEEQFVDERGSEKDSSGCGSLVDEIPLLDVPCMGALEPGLLGENRDLESGCTPEPKFHGYRPRHTHYIART</sequence>
<keyword evidence="2" id="KW-0812">Transmembrane</keyword>
<feature type="region of interest" description="Disordered" evidence="1">
    <location>
        <begin position="390"/>
        <end position="415"/>
    </location>
</feature>
<dbReference type="Pfam" id="PF01108">
    <property type="entry name" value="Tissue_fac"/>
    <property type="match status" value="1"/>
</dbReference>
<dbReference type="PANTHER" id="PTHR20859">
    <property type="entry name" value="INTERFERON/INTERLEUKIN RECEPTOR"/>
    <property type="match status" value="1"/>
</dbReference>
<feature type="region of interest" description="Disordered" evidence="1">
    <location>
        <begin position="300"/>
        <end position="337"/>
    </location>
</feature>
<dbReference type="Gene3D" id="2.60.40.10">
    <property type="entry name" value="Immunoglobulins"/>
    <property type="match status" value="2"/>
</dbReference>
<feature type="compositionally biased region" description="Acidic residues" evidence="1">
    <location>
        <begin position="319"/>
        <end position="332"/>
    </location>
</feature>
<gene>
    <name evidence="6" type="ORF">PODLI_1B030441</name>
</gene>
<dbReference type="InterPro" id="IPR013783">
    <property type="entry name" value="Ig-like_fold"/>
</dbReference>
<feature type="signal peptide" evidence="3">
    <location>
        <begin position="1"/>
        <end position="18"/>
    </location>
</feature>
<dbReference type="InterPro" id="IPR015373">
    <property type="entry name" value="Interferon/interleukin_rcp_dom"/>
</dbReference>
<dbReference type="GO" id="GO:0005886">
    <property type="term" value="C:plasma membrane"/>
    <property type="evidence" value="ECO:0007669"/>
    <property type="project" value="TreeGrafter"/>
</dbReference>
<keyword evidence="7" id="KW-1185">Reference proteome</keyword>
<dbReference type="GO" id="GO:0004896">
    <property type="term" value="F:cytokine receptor activity"/>
    <property type="evidence" value="ECO:0007669"/>
    <property type="project" value="TreeGrafter"/>
</dbReference>
<dbReference type="InterPro" id="IPR003961">
    <property type="entry name" value="FN3_dom"/>
</dbReference>
<evidence type="ECO:0000256" key="3">
    <source>
        <dbReference type="SAM" id="SignalP"/>
    </source>
</evidence>
<dbReference type="InterPro" id="IPR050650">
    <property type="entry name" value="Type-II_Cytokine-TF_Rcpt"/>
</dbReference>
<keyword evidence="2" id="KW-0472">Membrane</keyword>
<accession>A0AA35KNW4</accession>
<evidence type="ECO:0000313" key="6">
    <source>
        <dbReference type="EMBL" id="CAI5781625.1"/>
    </source>
</evidence>
<reference evidence="6" key="1">
    <citation type="submission" date="2022-12" db="EMBL/GenBank/DDBJ databases">
        <authorList>
            <person name="Alioto T."/>
            <person name="Alioto T."/>
            <person name="Gomez Garrido J."/>
        </authorList>
    </citation>
    <scope>NUCLEOTIDE SEQUENCE</scope>
</reference>
<evidence type="ECO:0000313" key="7">
    <source>
        <dbReference type="Proteomes" id="UP001178461"/>
    </source>
</evidence>
<organism evidence="6 7">
    <name type="scientific">Podarcis lilfordi</name>
    <name type="common">Lilford's wall lizard</name>
    <dbReference type="NCBI Taxonomy" id="74358"/>
    <lineage>
        <taxon>Eukaryota</taxon>
        <taxon>Metazoa</taxon>
        <taxon>Chordata</taxon>
        <taxon>Craniata</taxon>
        <taxon>Vertebrata</taxon>
        <taxon>Euteleostomi</taxon>
        <taxon>Lepidosauria</taxon>
        <taxon>Squamata</taxon>
        <taxon>Bifurcata</taxon>
        <taxon>Unidentata</taxon>
        <taxon>Episquamata</taxon>
        <taxon>Laterata</taxon>
        <taxon>Lacertibaenia</taxon>
        <taxon>Lacertidae</taxon>
        <taxon>Podarcis</taxon>
    </lineage>
</organism>
<keyword evidence="3" id="KW-0732">Signal</keyword>
<keyword evidence="6" id="KW-0675">Receptor</keyword>
<feature type="transmembrane region" description="Helical" evidence="2">
    <location>
        <begin position="231"/>
        <end position="253"/>
    </location>
</feature>
<feature type="domain" description="Fibronectin type-III" evidence="4">
    <location>
        <begin position="28"/>
        <end position="109"/>
    </location>
</feature>
<feature type="compositionally biased region" description="Low complexity" evidence="1">
    <location>
        <begin position="404"/>
        <end position="414"/>
    </location>
</feature>
<feature type="chain" id="PRO_5041438192" evidence="3">
    <location>
        <begin position="19"/>
        <end position="558"/>
    </location>
</feature>
<feature type="compositionally biased region" description="Polar residues" evidence="1">
    <location>
        <begin position="390"/>
        <end position="403"/>
    </location>
</feature>
<dbReference type="PANTHER" id="PTHR20859:SF55">
    <property type="entry name" value="INTERFERON LAMBDA RECEPTOR 1"/>
    <property type="match status" value="1"/>
</dbReference>
<evidence type="ECO:0000256" key="1">
    <source>
        <dbReference type="SAM" id="MobiDB-lite"/>
    </source>
</evidence>
<feature type="domain" description="Interferon/interleukin receptor" evidence="5">
    <location>
        <begin position="130"/>
        <end position="223"/>
    </location>
</feature>
<keyword evidence="2" id="KW-1133">Transmembrane helix</keyword>
<evidence type="ECO:0000259" key="5">
    <source>
        <dbReference type="Pfam" id="PF09294"/>
    </source>
</evidence>
<evidence type="ECO:0000256" key="2">
    <source>
        <dbReference type="SAM" id="Phobius"/>
    </source>
</evidence>
<dbReference type="SUPFAM" id="SSF49265">
    <property type="entry name" value="Fibronectin type III"/>
    <property type="match status" value="2"/>
</dbReference>
<protein>
    <submittedName>
        <fullName evidence="6">Interferon lambda receptor 1</fullName>
    </submittedName>
</protein>
<evidence type="ECO:0000259" key="4">
    <source>
        <dbReference type="Pfam" id="PF01108"/>
    </source>
</evidence>